<dbReference type="SUPFAM" id="SSF46934">
    <property type="entry name" value="UBA-like"/>
    <property type="match status" value="1"/>
</dbReference>
<dbReference type="GO" id="GO:0005783">
    <property type="term" value="C:endoplasmic reticulum"/>
    <property type="evidence" value="ECO:0007669"/>
    <property type="project" value="TreeGrafter"/>
</dbReference>
<evidence type="ECO:0000256" key="3">
    <source>
        <dbReference type="SAM" id="MobiDB-lite"/>
    </source>
</evidence>
<dbReference type="SUPFAM" id="SSF52833">
    <property type="entry name" value="Thioredoxin-like"/>
    <property type="match status" value="1"/>
</dbReference>
<dbReference type="CDD" id="cd14352">
    <property type="entry name" value="UBA_DCN1"/>
    <property type="match status" value="1"/>
</dbReference>
<feature type="region of interest" description="Disordered" evidence="3">
    <location>
        <begin position="52"/>
        <end position="90"/>
    </location>
</feature>
<dbReference type="Proteomes" id="UP000887581">
    <property type="component" value="Unplaced"/>
</dbReference>
<evidence type="ECO:0000256" key="1">
    <source>
        <dbReference type="ARBA" id="ARBA00023054"/>
    </source>
</evidence>
<dbReference type="InterPro" id="IPR001012">
    <property type="entry name" value="UBX_dom"/>
</dbReference>
<reference evidence="6" key="1">
    <citation type="submission" date="2022-11" db="UniProtKB">
        <authorList>
            <consortium name="WormBaseParasite"/>
        </authorList>
    </citation>
    <scope>IDENTIFICATION</scope>
</reference>
<dbReference type="InterPro" id="IPR029071">
    <property type="entry name" value="Ubiquitin-like_domsf"/>
</dbReference>
<feature type="domain" description="UBX" evidence="4">
    <location>
        <begin position="372"/>
        <end position="462"/>
    </location>
</feature>
<dbReference type="Pfam" id="PF00789">
    <property type="entry name" value="UBX"/>
    <property type="match status" value="1"/>
</dbReference>
<dbReference type="SMART" id="SM00594">
    <property type="entry name" value="UAS"/>
    <property type="match status" value="1"/>
</dbReference>
<dbReference type="Gene3D" id="3.40.30.10">
    <property type="entry name" value="Glutaredoxin"/>
    <property type="match status" value="1"/>
</dbReference>
<proteinExistence type="predicted"/>
<dbReference type="InterPro" id="IPR009060">
    <property type="entry name" value="UBA-like_sf"/>
</dbReference>
<dbReference type="InterPro" id="IPR006577">
    <property type="entry name" value="UAS"/>
</dbReference>
<dbReference type="AlphaFoldDB" id="A0A915PR68"/>
<dbReference type="PROSITE" id="PS50033">
    <property type="entry name" value="UBX"/>
    <property type="match status" value="1"/>
</dbReference>
<feature type="coiled-coil region" evidence="2">
    <location>
        <begin position="326"/>
        <end position="366"/>
    </location>
</feature>
<dbReference type="Pfam" id="PF14555">
    <property type="entry name" value="UBA_4"/>
    <property type="match status" value="1"/>
</dbReference>
<dbReference type="InterPro" id="IPR036249">
    <property type="entry name" value="Thioredoxin-like_sf"/>
</dbReference>
<dbReference type="WBParaSite" id="sdigi.contig249.g6675.t1">
    <property type="protein sequence ID" value="sdigi.contig249.g6675.t1"/>
    <property type="gene ID" value="sdigi.contig249.g6675"/>
</dbReference>
<protein>
    <submittedName>
        <fullName evidence="6">UBX domain-containing protein</fullName>
    </submittedName>
</protein>
<dbReference type="InterPro" id="IPR050730">
    <property type="entry name" value="UBX_domain-protein"/>
</dbReference>
<dbReference type="SUPFAM" id="SSF54236">
    <property type="entry name" value="Ubiquitin-like"/>
    <property type="match status" value="1"/>
</dbReference>
<sequence length="467" mass="54838">MTTEYNEEHTNFINSFKEVCAVGDELARDFLVYNHWNLEAAVQHFFHAGGQLEEEEEQNASNTANELRHRHVQVNGPSTSETENRRSSSPHIEVLLRRRSPTPQTWFEWAITVIKLPFFIAYQSLFDLLTFLWSLFRAPPLAVADSRGDVRNFIDEFNSRFGDSINGIQFFSGSYDDAINECKNSLRFMIVYLHNPSHESCERFVRETLLSYQMKQFLDRNEILLWGISVRSQEGYKVSMALRENTYPFLGLLCMRETRMVLVLRLEGEYELEPMLFTIQTVIDENHSYLEAIRNERHQREVNNRILREQESDYQRSLAADRARLNERRRVESERKIAEMKEAEERKKEQEKKEKLHALRMKLANELPPESEAPNCIRVSVRFPNGERFERRFDITNSLELLFNATLAHENCPPNFTLLSSYPRKQLNCAPEWYREFGTVQDPPNIPTFQDCGFEKSVVVLVQDNDA</sequence>
<keyword evidence="5" id="KW-1185">Reference proteome</keyword>
<accession>A0A915PR68</accession>
<evidence type="ECO:0000256" key="2">
    <source>
        <dbReference type="SAM" id="Coils"/>
    </source>
</evidence>
<dbReference type="Gene3D" id="3.10.20.90">
    <property type="entry name" value="Phosphatidylinositol 3-kinase Catalytic Subunit, Chain A, domain 1"/>
    <property type="match status" value="1"/>
</dbReference>
<dbReference type="Gene3D" id="1.10.8.10">
    <property type="entry name" value="DNA helicase RuvA subunit, C-terminal domain"/>
    <property type="match status" value="1"/>
</dbReference>
<evidence type="ECO:0000313" key="5">
    <source>
        <dbReference type="Proteomes" id="UP000887581"/>
    </source>
</evidence>
<dbReference type="PANTHER" id="PTHR23322">
    <property type="entry name" value="FAS-ASSOCIATED PROTEIN"/>
    <property type="match status" value="1"/>
</dbReference>
<organism evidence="5 6">
    <name type="scientific">Setaria digitata</name>
    <dbReference type="NCBI Taxonomy" id="48799"/>
    <lineage>
        <taxon>Eukaryota</taxon>
        <taxon>Metazoa</taxon>
        <taxon>Ecdysozoa</taxon>
        <taxon>Nematoda</taxon>
        <taxon>Chromadorea</taxon>
        <taxon>Rhabditida</taxon>
        <taxon>Spirurina</taxon>
        <taxon>Spiruromorpha</taxon>
        <taxon>Filarioidea</taxon>
        <taxon>Setariidae</taxon>
        <taxon>Setaria</taxon>
    </lineage>
</organism>
<dbReference type="GO" id="GO:0036503">
    <property type="term" value="P:ERAD pathway"/>
    <property type="evidence" value="ECO:0007669"/>
    <property type="project" value="TreeGrafter"/>
</dbReference>
<evidence type="ECO:0000313" key="6">
    <source>
        <dbReference type="WBParaSite" id="sdigi.contig249.g6675.t1"/>
    </source>
</evidence>
<dbReference type="GO" id="GO:0043130">
    <property type="term" value="F:ubiquitin binding"/>
    <property type="evidence" value="ECO:0007669"/>
    <property type="project" value="TreeGrafter"/>
</dbReference>
<keyword evidence="1 2" id="KW-0175">Coiled coil</keyword>
<name>A0A915PR68_9BILA</name>
<dbReference type="PANTHER" id="PTHR23322:SF1">
    <property type="entry name" value="FAS-ASSOCIATED FACTOR 2"/>
    <property type="match status" value="1"/>
</dbReference>
<evidence type="ECO:0000259" key="4">
    <source>
        <dbReference type="PROSITE" id="PS50033"/>
    </source>
</evidence>